<comment type="similarity">
    <text evidence="2 12">Belongs to the eukaryotic GSH synthase family.</text>
</comment>
<evidence type="ECO:0000256" key="4">
    <source>
        <dbReference type="ARBA" id="ARBA00020821"/>
    </source>
</evidence>
<dbReference type="GO" id="GO:0000287">
    <property type="term" value="F:magnesium ion binding"/>
    <property type="evidence" value="ECO:0007669"/>
    <property type="project" value="UniProtKB-UniRule"/>
</dbReference>
<organism evidence="16 17">
    <name type="scientific">Ramazzottius varieornatus</name>
    <name type="common">Water bear</name>
    <name type="synonym">Tardigrade</name>
    <dbReference type="NCBI Taxonomy" id="947166"/>
    <lineage>
        <taxon>Eukaryota</taxon>
        <taxon>Metazoa</taxon>
        <taxon>Ecdysozoa</taxon>
        <taxon>Tardigrada</taxon>
        <taxon>Eutardigrada</taxon>
        <taxon>Parachela</taxon>
        <taxon>Hypsibioidea</taxon>
        <taxon>Ramazzottiidae</taxon>
        <taxon>Ramazzottius</taxon>
    </lineage>
</organism>
<evidence type="ECO:0000313" key="16">
    <source>
        <dbReference type="EMBL" id="GAU94941.1"/>
    </source>
</evidence>
<dbReference type="OrthoDB" id="2020073at2759"/>
<feature type="binding site" evidence="13">
    <location>
        <begin position="376"/>
        <end position="385"/>
    </location>
    <ligand>
        <name>ATP</name>
        <dbReference type="ChEBI" id="CHEBI:30616"/>
    </ligand>
</feature>
<dbReference type="Gene3D" id="3.30.470.20">
    <property type="entry name" value="ATP-grasp fold, B domain"/>
    <property type="match status" value="1"/>
</dbReference>
<comment type="cofactor">
    <cofactor evidence="12 14">
        <name>Mg(2+)</name>
        <dbReference type="ChEBI" id="CHEBI:18420"/>
    </cofactor>
    <text evidence="12 14">Binds 1 Mg(2+) ion per subunit.</text>
</comment>
<comment type="catalytic activity">
    <reaction evidence="11">
        <text>gamma-L-glutamyl-L-cysteine + glycine + ATP = glutathione + ADP + phosphate + H(+)</text>
        <dbReference type="Rhea" id="RHEA:13557"/>
        <dbReference type="ChEBI" id="CHEBI:15378"/>
        <dbReference type="ChEBI" id="CHEBI:30616"/>
        <dbReference type="ChEBI" id="CHEBI:43474"/>
        <dbReference type="ChEBI" id="CHEBI:57305"/>
        <dbReference type="ChEBI" id="CHEBI:57925"/>
        <dbReference type="ChEBI" id="CHEBI:58173"/>
        <dbReference type="ChEBI" id="CHEBI:456216"/>
        <dbReference type="EC" id="6.3.2.3"/>
    </reaction>
    <physiologicalReaction direction="left-to-right" evidence="11">
        <dbReference type="Rhea" id="RHEA:13558"/>
    </physiologicalReaction>
</comment>
<sequence length="486" mass="54282">MSHEKEVLQNYGLLDLLKSDEKLRLETEQLAKDAAACLGLALKDAELPDAFGSVPVTLLPSVTSQQALKDVLDLQKDINVMMHKVSHDQEFLTTALAGVSSVDNFIRHLLDIYNKIDIDSQYELEFIRSDYLLHCDGTELSFLDAVRKGIYKQVEVNMICIAFAGLSSKMNDVHERVLRFLGGTPISKEPSGNVLELYGATMAKAKEIYEKVHPPAKGRPQILLTVIHKDERNVMDQRMVEFKSGLTCLRRTFQQIAEKGILEDGRLIVEDKEVAVVYYRTGYAPPHYESEKDWDTRLMIEQSFALKCPSVAHQLSGFKKIQQELSRPEVLQKYVSSKSVQEAMLKTCVGQWDVSSPHSREMVDKAMAHPELFVLKPNREGGGNNFYDAAVVSKLREVVGTDQAKEFILMERILPPLQENYLVRPTGLLLVPTVSEIGVFGAIITKGNDVLVNEYAKDVLVRTKAFDVGEGGVATGYACLSSAMVL</sequence>
<dbReference type="InterPro" id="IPR014049">
    <property type="entry name" value="Glutathione_synthase_N_euk"/>
</dbReference>
<dbReference type="PANTHER" id="PTHR11130:SF0">
    <property type="entry name" value="GLUTATHIONE SYNTHETASE"/>
    <property type="match status" value="1"/>
</dbReference>
<dbReference type="Gene3D" id="3.30.1490.80">
    <property type="match status" value="1"/>
</dbReference>
<dbReference type="Pfam" id="PF03199">
    <property type="entry name" value="GSH_synthase"/>
    <property type="match status" value="1"/>
</dbReference>
<dbReference type="InterPro" id="IPR014709">
    <property type="entry name" value="Glutathione_synthase_C_euk"/>
</dbReference>
<dbReference type="AlphaFoldDB" id="A0A1D1UZP8"/>
<feature type="domain" description="Glutathione synthase substrate-binding" evidence="15">
    <location>
        <begin position="222"/>
        <end position="316"/>
    </location>
</feature>
<dbReference type="NCBIfam" id="TIGR01986">
    <property type="entry name" value="glut_syn_euk"/>
    <property type="match status" value="1"/>
</dbReference>
<dbReference type="STRING" id="947166.A0A1D1UZP8"/>
<dbReference type="SUPFAM" id="SSF56059">
    <property type="entry name" value="Glutathione synthetase ATP-binding domain-like"/>
    <property type="match status" value="1"/>
</dbReference>
<evidence type="ECO:0000256" key="13">
    <source>
        <dbReference type="PIRSR" id="PIRSR001558-1"/>
    </source>
</evidence>
<dbReference type="UniPathway" id="UPA00142">
    <property type="reaction ID" value="UER00210"/>
</dbReference>
<protein>
    <recommendedName>
        <fullName evidence="4 12">Glutathione synthetase</fullName>
        <shortName evidence="12">GSH-S</shortName>
        <ecNumber evidence="3 12">6.3.2.3</ecNumber>
    </recommendedName>
</protein>
<keyword evidence="17" id="KW-1185">Reference proteome</keyword>
<feature type="binding site" evidence="13">
    <location>
        <position position="387"/>
    </location>
    <ligand>
        <name>ATP</name>
        <dbReference type="ChEBI" id="CHEBI:30616"/>
    </ligand>
</feature>
<keyword evidence="7 12" id="KW-0479">Metal-binding</keyword>
<dbReference type="Gene3D" id="1.10.1080.10">
    <property type="entry name" value="Glutathione Synthetase, Chain A, domain 3"/>
    <property type="match status" value="1"/>
</dbReference>
<dbReference type="GO" id="GO:0005829">
    <property type="term" value="C:cytosol"/>
    <property type="evidence" value="ECO:0007669"/>
    <property type="project" value="TreeGrafter"/>
</dbReference>
<dbReference type="SUPFAM" id="SSF52440">
    <property type="entry name" value="PreATP-grasp domain"/>
    <property type="match status" value="1"/>
</dbReference>
<feature type="binding site" evidence="13">
    <location>
        <position position="464"/>
    </location>
    <ligand>
        <name>ATP</name>
        <dbReference type="ChEBI" id="CHEBI:30616"/>
    </ligand>
</feature>
<dbReference type="Gene3D" id="3.30.1490.50">
    <property type="match status" value="1"/>
</dbReference>
<evidence type="ECO:0000256" key="14">
    <source>
        <dbReference type="PIRSR" id="PIRSR001558-2"/>
    </source>
</evidence>
<evidence type="ECO:0000256" key="2">
    <source>
        <dbReference type="ARBA" id="ARBA00010385"/>
    </source>
</evidence>
<dbReference type="EMBL" id="BDGG01000003">
    <property type="protein sequence ID" value="GAU94941.1"/>
    <property type="molecule type" value="Genomic_DNA"/>
</dbReference>
<dbReference type="InterPro" id="IPR004887">
    <property type="entry name" value="GSH_synth_subst-bd"/>
</dbReference>
<evidence type="ECO:0000256" key="11">
    <source>
        <dbReference type="ARBA" id="ARBA00048871"/>
    </source>
</evidence>
<dbReference type="InterPro" id="IPR005615">
    <property type="entry name" value="Glutathione_synthase"/>
</dbReference>
<evidence type="ECO:0000256" key="10">
    <source>
        <dbReference type="ARBA" id="ARBA00022842"/>
    </source>
</evidence>
<reference evidence="16 17" key="1">
    <citation type="journal article" date="2016" name="Nat. Commun.">
        <title>Extremotolerant tardigrade genome and improved radiotolerance of human cultured cells by tardigrade-unique protein.</title>
        <authorList>
            <person name="Hashimoto T."/>
            <person name="Horikawa D.D."/>
            <person name="Saito Y."/>
            <person name="Kuwahara H."/>
            <person name="Kozuka-Hata H."/>
            <person name="Shin-I T."/>
            <person name="Minakuchi Y."/>
            <person name="Ohishi K."/>
            <person name="Motoyama A."/>
            <person name="Aizu T."/>
            <person name="Enomoto A."/>
            <person name="Kondo K."/>
            <person name="Tanaka S."/>
            <person name="Hara Y."/>
            <person name="Koshikawa S."/>
            <person name="Sagara H."/>
            <person name="Miura T."/>
            <person name="Yokobori S."/>
            <person name="Miyagawa K."/>
            <person name="Suzuki Y."/>
            <person name="Kubo T."/>
            <person name="Oyama M."/>
            <person name="Kohara Y."/>
            <person name="Fujiyama A."/>
            <person name="Arakawa K."/>
            <person name="Katayama T."/>
            <person name="Toyoda A."/>
            <person name="Kunieda T."/>
        </authorList>
    </citation>
    <scope>NUCLEOTIDE SEQUENCE [LARGE SCALE GENOMIC DNA]</scope>
    <source>
        <strain evidence="16 17">YOKOZUNA-1</strain>
    </source>
</reference>
<evidence type="ECO:0000256" key="7">
    <source>
        <dbReference type="ARBA" id="ARBA00022723"/>
    </source>
</evidence>
<keyword evidence="10 12" id="KW-0460">Magnesium</keyword>
<dbReference type="PANTHER" id="PTHR11130">
    <property type="entry name" value="GLUTATHIONE SYNTHETASE"/>
    <property type="match status" value="1"/>
</dbReference>
<dbReference type="Proteomes" id="UP000186922">
    <property type="component" value="Unassembled WGS sequence"/>
</dbReference>
<evidence type="ECO:0000256" key="6">
    <source>
        <dbReference type="ARBA" id="ARBA00022684"/>
    </source>
</evidence>
<feature type="binding site" evidence="13">
    <location>
        <position position="462"/>
    </location>
    <ligand>
        <name>substrate</name>
    </ligand>
</feature>
<dbReference type="InterPro" id="IPR016185">
    <property type="entry name" value="PreATP-grasp_dom_sf"/>
</dbReference>
<keyword evidence="9 12" id="KW-0067">ATP-binding</keyword>
<feature type="binding site" evidence="13">
    <location>
        <position position="470"/>
    </location>
    <ligand>
        <name>ATP</name>
        <dbReference type="ChEBI" id="CHEBI:30616"/>
    </ligand>
</feature>
<feature type="binding site" evidence="14">
    <location>
        <position position="380"/>
    </location>
    <ligand>
        <name>Mg(2+)</name>
        <dbReference type="ChEBI" id="CHEBI:18420"/>
    </ligand>
</feature>
<feature type="binding site" evidence="13">
    <location>
        <position position="237"/>
    </location>
    <ligand>
        <name>substrate</name>
    </ligand>
</feature>
<dbReference type="InterPro" id="IPR014042">
    <property type="entry name" value="Glutathione_synthase_a-hlx"/>
</dbReference>
<comment type="pathway">
    <text evidence="1 12">Sulfur metabolism; glutathione biosynthesis; glutathione from L-cysteine and L-glutamate: step 2/2.</text>
</comment>
<feature type="binding site" evidence="13">
    <location>
        <position position="436"/>
    </location>
    <ligand>
        <name>ATP</name>
        <dbReference type="ChEBI" id="CHEBI:30616"/>
    </ligand>
</feature>
<dbReference type="Pfam" id="PF03917">
    <property type="entry name" value="GSH_synth_ATP"/>
    <property type="match status" value="1"/>
</dbReference>
<keyword evidence="5 12" id="KW-0436">Ligase</keyword>
<feature type="binding site" evidence="13">
    <location>
        <begin position="410"/>
        <end position="413"/>
    </location>
    <ligand>
        <name>ATP</name>
        <dbReference type="ChEBI" id="CHEBI:30616"/>
    </ligand>
</feature>
<evidence type="ECO:0000256" key="5">
    <source>
        <dbReference type="ARBA" id="ARBA00022598"/>
    </source>
</evidence>
<dbReference type="GO" id="GO:0004363">
    <property type="term" value="F:glutathione synthase activity"/>
    <property type="evidence" value="ECO:0007669"/>
    <property type="project" value="UniProtKB-UniRule"/>
</dbReference>
<dbReference type="GO" id="GO:0043295">
    <property type="term" value="F:glutathione binding"/>
    <property type="evidence" value="ECO:0007669"/>
    <property type="project" value="UniProtKB-UniRule"/>
</dbReference>
<dbReference type="InterPro" id="IPR037013">
    <property type="entry name" value="GSH-S_sub-bd_sf"/>
</dbReference>
<evidence type="ECO:0000256" key="1">
    <source>
        <dbReference type="ARBA" id="ARBA00004965"/>
    </source>
</evidence>
<dbReference type="GO" id="GO:0005524">
    <property type="term" value="F:ATP binding"/>
    <property type="evidence" value="ECO:0007669"/>
    <property type="project" value="UniProtKB-UniRule"/>
</dbReference>
<dbReference type="PIRSF" id="PIRSF001558">
    <property type="entry name" value="GSHase"/>
    <property type="match status" value="1"/>
</dbReference>
<dbReference type="Gene3D" id="3.40.50.1760">
    <property type="entry name" value="Glutathione synthase, substrate-binding domain superfamily, eukaryotic"/>
    <property type="match status" value="1"/>
</dbReference>
<evidence type="ECO:0000259" key="15">
    <source>
        <dbReference type="Pfam" id="PF03199"/>
    </source>
</evidence>
<comment type="caution">
    <text evidence="16">The sequence shown here is derived from an EMBL/GenBank/DDBJ whole genome shotgun (WGS) entry which is preliminary data.</text>
</comment>
<evidence type="ECO:0000256" key="12">
    <source>
        <dbReference type="PIRNR" id="PIRNR001558"/>
    </source>
</evidence>
<name>A0A1D1UZP8_RAMVA</name>
<evidence type="ECO:0000256" key="9">
    <source>
        <dbReference type="ARBA" id="ARBA00022840"/>
    </source>
</evidence>
<evidence type="ECO:0000256" key="8">
    <source>
        <dbReference type="ARBA" id="ARBA00022741"/>
    </source>
</evidence>
<dbReference type="EC" id="6.3.2.3" evidence="3 12"/>
<gene>
    <name evidence="16" type="primary">RvY_06639-1</name>
    <name evidence="16" type="synonym">RvY_06639.1</name>
    <name evidence="16" type="ORF">RvY_06639</name>
</gene>
<accession>A0A1D1UZP8</accession>
<feature type="binding site" evidence="13">
    <location>
        <position position="319"/>
    </location>
    <ligand>
        <name>ATP</name>
        <dbReference type="ChEBI" id="CHEBI:30616"/>
    </ligand>
</feature>
<keyword evidence="8 12" id="KW-0547">Nucleotide-binding</keyword>
<evidence type="ECO:0000313" key="17">
    <source>
        <dbReference type="Proteomes" id="UP000186922"/>
    </source>
</evidence>
<proteinExistence type="inferred from homology"/>
<keyword evidence="6 12" id="KW-0317">Glutathione biosynthesis</keyword>
<evidence type="ECO:0000256" key="3">
    <source>
        <dbReference type="ARBA" id="ARBA00012214"/>
    </source>
</evidence>